<dbReference type="EMBL" id="RCZP01000023">
    <property type="protein sequence ID" value="TPG51927.1"/>
    <property type="molecule type" value="Genomic_DNA"/>
</dbReference>
<dbReference type="InterPro" id="IPR012127">
    <property type="entry name" value="Cyt_c_prime"/>
</dbReference>
<dbReference type="GO" id="GO:0042597">
    <property type="term" value="C:periplasmic space"/>
    <property type="evidence" value="ECO:0007669"/>
    <property type="project" value="InterPro"/>
</dbReference>
<keyword evidence="10" id="KW-1185">Reference proteome</keyword>
<organism evidence="9 10">
    <name type="scientific">Muricoccus nepalensis</name>
    <dbReference type="NCBI Taxonomy" id="1854500"/>
    <lineage>
        <taxon>Bacteria</taxon>
        <taxon>Pseudomonadati</taxon>
        <taxon>Pseudomonadota</taxon>
        <taxon>Alphaproteobacteria</taxon>
        <taxon>Acetobacterales</taxon>
        <taxon>Roseomonadaceae</taxon>
        <taxon>Muricoccus</taxon>
    </lineage>
</organism>
<evidence type="ECO:0000256" key="2">
    <source>
        <dbReference type="ARBA" id="ARBA00022617"/>
    </source>
</evidence>
<dbReference type="InterPro" id="IPR015984">
    <property type="entry name" value="Cyt_c_prime_subgr"/>
</dbReference>
<reference evidence="9 10" key="1">
    <citation type="journal article" date="2019" name="Environ. Microbiol.">
        <title>Species interactions and distinct microbial communities in high Arctic permafrost affected cryosols are associated with the CH4 and CO2 gas fluxes.</title>
        <authorList>
            <person name="Altshuler I."/>
            <person name="Hamel J."/>
            <person name="Turney S."/>
            <person name="Magnuson E."/>
            <person name="Levesque R."/>
            <person name="Greer C."/>
            <person name="Whyte L.G."/>
        </authorList>
    </citation>
    <scope>NUCLEOTIDE SEQUENCE [LARGE SCALE GENOMIC DNA]</scope>
    <source>
        <strain evidence="9 10">S9.3B</strain>
    </source>
</reference>
<feature type="binding site" description="covalent" evidence="7">
    <location>
        <position position="137"/>
    </location>
    <ligand>
        <name>heme c</name>
        <dbReference type="ChEBI" id="CHEBI:61717"/>
    </ligand>
</feature>
<evidence type="ECO:0000256" key="5">
    <source>
        <dbReference type="ARBA" id="ARBA00023004"/>
    </source>
</evidence>
<dbReference type="GO" id="GO:0009055">
    <property type="term" value="F:electron transfer activity"/>
    <property type="evidence" value="ECO:0007669"/>
    <property type="project" value="InterPro"/>
</dbReference>
<keyword evidence="2 7" id="KW-0349">Heme</keyword>
<evidence type="ECO:0000256" key="6">
    <source>
        <dbReference type="PIRSR" id="PIRSR000027-1"/>
    </source>
</evidence>
<dbReference type="PRINTS" id="PR00608">
    <property type="entry name" value="CYTCHROMECII"/>
</dbReference>
<evidence type="ECO:0000256" key="4">
    <source>
        <dbReference type="ARBA" id="ARBA00022982"/>
    </source>
</evidence>
<keyword evidence="5 6" id="KW-0408">Iron</keyword>
<evidence type="ECO:0000256" key="8">
    <source>
        <dbReference type="SAM" id="SignalP"/>
    </source>
</evidence>
<evidence type="ECO:0000256" key="3">
    <source>
        <dbReference type="ARBA" id="ARBA00022723"/>
    </source>
</evidence>
<dbReference type="GO" id="GO:0005506">
    <property type="term" value="F:iron ion binding"/>
    <property type="evidence" value="ECO:0007669"/>
    <property type="project" value="InterPro"/>
</dbReference>
<dbReference type="GO" id="GO:0022900">
    <property type="term" value="P:electron transport chain"/>
    <property type="evidence" value="ECO:0007669"/>
    <property type="project" value="InterPro"/>
</dbReference>
<keyword evidence="8" id="KW-0732">Signal</keyword>
<feature type="binding site" description="axial binding residue" evidence="6">
    <location>
        <position position="141"/>
    </location>
    <ligand>
        <name>heme c</name>
        <dbReference type="ChEBI" id="CHEBI:61717"/>
    </ligand>
    <ligandPart>
        <name>Fe</name>
        <dbReference type="ChEBI" id="CHEBI:18248"/>
    </ligandPart>
</feature>
<evidence type="ECO:0000313" key="9">
    <source>
        <dbReference type="EMBL" id="TPG51927.1"/>
    </source>
</evidence>
<gene>
    <name evidence="9" type="ORF">EAH89_19430</name>
</gene>
<dbReference type="OrthoDB" id="9811729at2"/>
<sequence>MARPTLIRAALFSALALLGAGAALAQTDPVADRKEGLKRMQGHLEAINPVATAGGDVREMVPRTEDMMAFFATLPSRFPAGSDNNGSKALPSVWADRPGFEAAAANAVTAASALRSAAASGDAAATAQAARAMGGACGACHRSYRGR</sequence>
<evidence type="ECO:0000256" key="7">
    <source>
        <dbReference type="PIRSR" id="PIRSR000027-2"/>
    </source>
</evidence>
<accession>A0A502FQU9</accession>
<dbReference type="PIRSF" id="PIRSF000027">
    <property type="entry name" value="Cytc_c_prime"/>
    <property type="match status" value="1"/>
</dbReference>
<dbReference type="GO" id="GO:0020037">
    <property type="term" value="F:heme binding"/>
    <property type="evidence" value="ECO:0007669"/>
    <property type="project" value="InterPro"/>
</dbReference>
<feature type="binding site" description="covalent" evidence="7">
    <location>
        <position position="140"/>
    </location>
    <ligand>
        <name>heme c</name>
        <dbReference type="ChEBI" id="CHEBI:61717"/>
    </ligand>
</feature>
<dbReference type="Pfam" id="PF01322">
    <property type="entry name" value="Cytochrom_C_2"/>
    <property type="match status" value="1"/>
</dbReference>
<dbReference type="AlphaFoldDB" id="A0A502FQU9"/>
<keyword evidence="1" id="KW-0813">Transport</keyword>
<evidence type="ECO:0000256" key="1">
    <source>
        <dbReference type="ARBA" id="ARBA00022448"/>
    </source>
</evidence>
<dbReference type="Proteomes" id="UP000317078">
    <property type="component" value="Unassembled WGS sequence"/>
</dbReference>
<keyword evidence="4" id="KW-0249">Electron transport</keyword>
<proteinExistence type="predicted"/>
<comment type="PTM">
    <text evidence="7">Binds 1 heme group per subunit.</text>
</comment>
<dbReference type="InterPro" id="IPR002321">
    <property type="entry name" value="Cyt_c_II"/>
</dbReference>
<keyword evidence="3 6" id="KW-0479">Metal-binding</keyword>
<protein>
    <submittedName>
        <fullName evidence="9">Cytochrome c</fullName>
    </submittedName>
</protein>
<dbReference type="RefSeq" id="WP_140885395.1">
    <property type="nucleotide sequence ID" value="NZ_RCZP01000023.1"/>
</dbReference>
<comment type="caution">
    <text evidence="9">The sequence shown here is derived from an EMBL/GenBank/DDBJ whole genome shotgun (WGS) entry which is preliminary data.</text>
</comment>
<evidence type="ECO:0000313" key="10">
    <source>
        <dbReference type="Proteomes" id="UP000317078"/>
    </source>
</evidence>
<dbReference type="Gene3D" id="1.20.120.10">
    <property type="entry name" value="Cytochrome c/b562"/>
    <property type="match status" value="1"/>
</dbReference>
<feature type="chain" id="PRO_5021303952" evidence="8">
    <location>
        <begin position="26"/>
        <end position="147"/>
    </location>
</feature>
<dbReference type="PROSITE" id="PS51009">
    <property type="entry name" value="CYTCII"/>
    <property type="match status" value="1"/>
</dbReference>
<feature type="signal peptide" evidence="8">
    <location>
        <begin position="1"/>
        <end position="25"/>
    </location>
</feature>
<dbReference type="InterPro" id="IPR010980">
    <property type="entry name" value="Cyt_c/b562"/>
</dbReference>
<dbReference type="SUPFAM" id="SSF47175">
    <property type="entry name" value="Cytochromes"/>
    <property type="match status" value="1"/>
</dbReference>
<name>A0A502FQU9_9PROT</name>